<keyword evidence="2" id="KW-1185">Reference proteome</keyword>
<sequence length="341" mass="38563">MTGLVFHFHWNTYMTHQNLPRQILQQDFHVHFISTSQHASVSEQFLEFKAAVEKTHEDPFEIIDEVGNATCFCLYCNAGLSDNPMQSEVAAHIGGKGNCFCRKCRVGGSQNDKATDEGYHALFEVTLSSIPSAGVPRTKEYIILQLEKQVKLACSGVLKPVKDLQTETGVKDVYTQFWIDGLISRFKEMRKDPPNRSPDEIRDELVQWTVETVTASTVGFDPTKDTPVEILHTILLGIVKYIWHIPHTAWSAEQKRKYALCLQSTNIDGLPIHPIRSAYILQYAGSLIGRQLKTLAQTNLFHIHGLVTDDQFTAWKAVGELSALLWVPEIRNPVEYRVQPT</sequence>
<evidence type="ECO:0000313" key="2">
    <source>
        <dbReference type="Proteomes" id="UP001215598"/>
    </source>
</evidence>
<evidence type="ECO:0000313" key="1">
    <source>
        <dbReference type="EMBL" id="KAJ7697762.1"/>
    </source>
</evidence>
<protein>
    <submittedName>
        <fullName evidence="1">Uncharacterized protein</fullName>
    </submittedName>
</protein>
<dbReference type="EMBL" id="JARKIB010000605">
    <property type="protein sequence ID" value="KAJ7697762.1"/>
    <property type="molecule type" value="Genomic_DNA"/>
</dbReference>
<reference evidence="1" key="1">
    <citation type="submission" date="2023-03" db="EMBL/GenBank/DDBJ databases">
        <title>Massive genome expansion in bonnet fungi (Mycena s.s.) driven by repeated elements and novel gene families across ecological guilds.</title>
        <authorList>
            <consortium name="Lawrence Berkeley National Laboratory"/>
            <person name="Harder C.B."/>
            <person name="Miyauchi S."/>
            <person name="Viragh M."/>
            <person name="Kuo A."/>
            <person name="Thoen E."/>
            <person name="Andreopoulos B."/>
            <person name="Lu D."/>
            <person name="Skrede I."/>
            <person name="Drula E."/>
            <person name="Henrissat B."/>
            <person name="Morin E."/>
            <person name="Kohler A."/>
            <person name="Barry K."/>
            <person name="LaButti K."/>
            <person name="Morin E."/>
            <person name="Salamov A."/>
            <person name="Lipzen A."/>
            <person name="Mereny Z."/>
            <person name="Hegedus B."/>
            <person name="Baldrian P."/>
            <person name="Stursova M."/>
            <person name="Weitz H."/>
            <person name="Taylor A."/>
            <person name="Grigoriev I.V."/>
            <person name="Nagy L.G."/>
            <person name="Martin F."/>
            <person name="Kauserud H."/>
        </authorList>
    </citation>
    <scope>NUCLEOTIDE SEQUENCE</scope>
    <source>
        <strain evidence="1">CBHHK182m</strain>
    </source>
</reference>
<name>A0AAD7DT65_9AGAR</name>
<gene>
    <name evidence="1" type="ORF">B0H16DRAFT_1668990</name>
</gene>
<comment type="caution">
    <text evidence="1">The sequence shown here is derived from an EMBL/GenBank/DDBJ whole genome shotgun (WGS) entry which is preliminary data.</text>
</comment>
<dbReference type="AlphaFoldDB" id="A0AAD7DT65"/>
<dbReference type="Proteomes" id="UP001215598">
    <property type="component" value="Unassembled WGS sequence"/>
</dbReference>
<organism evidence="1 2">
    <name type="scientific">Mycena metata</name>
    <dbReference type="NCBI Taxonomy" id="1033252"/>
    <lineage>
        <taxon>Eukaryota</taxon>
        <taxon>Fungi</taxon>
        <taxon>Dikarya</taxon>
        <taxon>Basidiomycota</taxon>
        <taxon>Agaricomycotina</taxon>
        <taxon>Agaricomycetes</taxon>
        <taxon>Agaricomycetidae</taxon>
        <taxon>Agaricales</taxon>
        <taxon>Marasmiineae</taxon>
        <taxon>Mycenaceae</taxon>
        <taxon>Mycena</taxon>
    </lineage>
</organism>
<proteinExistence type="predicted"/>
<accession>A0AAD7DT65</accession>